<accession>A0A6L3UZ22</accession>
<evidence type="ECO:0000313" key="3">
    <source>
        <dbReference type="Proteomes" id="UP000481030"/>
    </source>
</evidence>
<feature type="transmembrane region" description="Helical" evidence="1">
    <location>
        <begin position="12"/>
        <end position="30"/>
    </location>
</feature>
<feature type="transmembrane region" description="Helical" evidence="1">
    <location>
        <begin position="77"/>
        <end position="100"/>
    </location>
</feature>
<evidence type="ECO:0000256" key="1">
    <source>
        <dbReference type="SAM" id="Phobius"/>
    </source>
</evidence>
<gene>
    <name evidence="2" type="ORF">F7731_21640</name>
</gene>
<feature type="transmembrane region" description="Helical" evidence="1">
    <location>
        <begin position="42"/>
        <end position="65"/>
    </location>
</feature>
<protein>
    <submittedName>
        <fullName evidence="2">Uncharacterized protein</fullName>
    </submittedName>
</protein>
<proteinExistence type="predicted"/>
<keyword evidence="1" id="KW-0812">Transmembrane</keyword>
<sequence length="143" mass="16859">MGAWMVGPFLIKYEWILLLMAGLFSYFFMKSKTKSDRTFQEYFFNTILNAVIFGFLIFKFSTVLFRPSILFDQPLSVLYMSGGIKGILLGLFIAIIYISFKCYKGNWAIKSWMTVIVYGIVTFFIALWTLRTLFFLFIRLQYE</sequence>
<dbReference type="Proteomes" id="UP000481030">
    <property type="component" value="Unassembled WGS sequence"/>
</dbReference>
<feature type="transmembrane region" description="Helical" evidence="1">
    <location>
        <begin position="112"/>
        <end position="138"/>
    </location>
</feature>
<comment type="caution">
    <text evidence="2">The sequence shown here is derived from an EMBL/GenBank/DDBJ whole genome shotgun (WGS) entry which is preliminary data.</text>
</comment>
<dbReference type="AlphaFoldDB" id="A0A6L3UZ22"/>
<name>A0A6L3UZ22_9BACI</name>
<keyword evidence="1" id="KW-1133">Transmembrane helix</keyword>
<dbReference type="RefSeq" id="WP_151536873.1">
    <property type="nucleotide sequence ID" value="NZ_WBOS01000017.1"/>
</dbReference>
<dbReference type="EMBL" id="WBOS01000017">
    <property type="protein sequence ID" value="KAB2329749.1"/>
    <property type="molecule type" value="Genomic_DNA"/>
</dbReference>
<keyword evidence="1" id="KW-0472">Membrane</keyword>
<keyword evidence="3" id="KW-1185">Reference proteome</keyword>
<dbReference type="OrthoDB" id="1796359at2"/>
<organism evidence="2 3">
    <name type="scientific">Cytobacillus depressus</name>
    <dbReference type="NCBI Taxonomy" id="1602942"/>
    <lineage>
        <taxon>Bacteria</taxon>
        <taxon>Bacillati</taxon>
        <taxon>Bacillota</taxon>
        <taxon>Bacilli</taxon>
        <taxon>Bacillales</taxon>
        <taxon>Bacillaceae</taxon>
        <taxon>Cytobacillus</taxon>
    </lineage>
</organism>
<reference evidence="2 3" key="1">
    <citation type="journal article" date="2016" name="Antonie Van Leeuwenhoek">
        <title>Bacillus depressus sp. nov., isolated from soil of a sunflower field.</title>
        <authorList>
            <person name="Wei X."/>
            <person name="Xin D."/>
            <person name="Xin Y."/>
            <person name="Zhang H."/>
            <person name="Wang T."/>
            <person name="Zhang J."/>
        </authorList>
    </citation>
    <scope>NUCLEOTIDE SEQUENCE [LARGE SCALE GENOMIC DNA]</scope>
    <source>
        <strain evidence="2 3">BZ1</strain>
    </source>
</reference>
<evidence type="ECO:0000313" key="2">
    <source>
        <dbReference type="EMBL" id="KAB2329749.1"/>
    </source>
</evidence>